<dbReference type="AlphaFoldDB" id="A0A183BUB8"/>
<dbReference type="WBParaSite" id="GPLIN_000420400">
    <property type="protein sequence ID" value="GPLIN_000420400"/>
    <property type="gene ID" value="GPLIN_000420400"/>
</dbReference>
<reference evidence="12" key="2">
    <citation type="submission" date="2016-06" db="UniProtKB">
        <authorList>
            <consortium name="WormBaseParasite"/>
        </authorList>
    </citation>
    <scope>IDENTIFICATION</scope>
</reference>
<keyword evidence="5 9" id="KW-0833">Ubl conjugation pathway</keyword>
<keyword evidence="11" id="KW-1185">Reference proteome</keyword>
<evidence type="ECO:0000256" key="7">
    <source>
        <dbReference type="ARBA" id="ARBA00022807"/>
    </source>
</evidence>
<keyword evidence="8" id="KW-0539">Nucleus</keyword>
<evidence type="ECO:0000256" key="6">
    <source>
        <dbReference type="ARBA" id="ARBA00022801"/>
    </source>
</evidence>
<evidence type="ECO:0000259" key="10">
    <source>
        <dbReference type="PROSITE" id="PS50235"/>
    </source>
</evidence>
<evidence type="ECO:0000256" key="9">
    <source>
        <dbReference type="RuleBase" id="RU366025"/>
    </source>
</evidence>
<dbReference type="GO" id="GO:0004843">
    <property type="term" value="F:cysteine-type deubiquitinase activity"/>
    <property type="evidence" value="ECO:0007669"/>
    <property type="project" value="UniProtKB-UniRule"/>
</dbReference>
<dbReference type="PROSITE" id="PS00973">
    <property type="entry name" value="USP_2"/>
    <property type="match status" value="1"/>
</dbReference>
<dbReference type="Gene3D" id="3.90.70.10">
    <property type="entry name" value="Cysteine proteinases"/>
    <property type="match status" value="1"/>
</dbReference>
<dbReference type="GO" id="GO:0016579">
    <property type="term" value="P:protein deubiquitination"/>
    <property type="evidence" value="ECO:0007669"/>
    <property type="project" value="InterPro"/>
</dbReference>
<dbReference type="InterPro" id="IPR001394">
    <property type="entry name" value="Peptidase_C19_UCH"/>
</dbReference>
<proteinExistence type="inferred from homology"/>
<comment type="subcellular location">
    <subcellularLocation>
        <location evidence="2">Nucleus</location>
    </subcellularLocation>
</comment>
<dbReference type="InterPro" id="IPR050164">
    <property type="entry name" value="Peptidase_C19"/>
</dbReference>
<reference evidence="11" key="1">
    <citation type="submission" date="2014-05" db="EMBL/GenBank/DDBJ databases">
        <title>The genome and life-stage specific transcriptomes of Globodera pallida elucidate key aspects of plant parasitism by a cyst nematode.</title>
        <authorList>
            <person name="Cotton J.A."/>
            <person name="Lilley C.J."/>
            <person name="Jones L.M."/>
            <person name="Kikuchi T."/>
            <person name="Reid A.J."/>
            <person name="Thorpe P."/>
            <person name="Tsai I.J."/>
            <person name="Beasley H."/>
            <person name="Blok V."/>
            <person name="Cock P.J.A."/>
            <person name="Van den Akker S.E."/>
            <person name="Holroyd N."/>
            <person name="Hunt M."/>
            <person name="Mantelin S."/>
            <person name="Naghra H."/>
            <person name="Pain A."/>
            <person name="Palomares-Rius J.E."/>
            <person name="Zarowiecki M."/>
            <person name="Berriman M."/>
            <person name="Jones J.T."/>
            <person name="Urwin P.E."/>
        </authorList>
    </citation>
    <scope>NUCLEOTIDE SEQUENCE [LARGE SCALE GENOMIC DNA]</scope>
    <source>
        <strain evidence="11">Lindley</strain>
    </source>
</reference>
<evidence type="ECO:0000313" key="12">
    <source>
        <dbReference type="WBParaSite" id="GPLIN_000420400"/>
    </source>
</evidence>
<dbReference type="Gene3D" id="3.10.20.90">
    <property type="entry name" value="Phosphatidylinositol 3-kinase Catalytic Subunit, Chain A, domain 1"/>
    <property type="match status" value="1"/>
</dbReference>
<evidence type="ECO:0000256" key="4">
    <source>
        <dbReference type="ARBA" id="ARBA00022670"/>
    </source>
</evidence>
<dbReference type="PROSITE" id="PS50235">
    <property type="entry name" value="USP_3"/>
    <property type="match status" value="1"/>
</dbReference>
<dbReference type="GO" id="GO:0005829">
    <property type="term" value="C:cytosol"/>
    <property type="evidence" value="ECO:0007669"/>
    <property type="project" value="TreeGrafter"/>
</dbReference>
<dbReference type="InterPro" id="IPR018200">
    <property type="entry name" value="USP_CS"/>
</dbReference>
<dbReference type="GO" id="GO:0006508">
    <property type="term" value="P:proteolysis"/>
    <property type="evidence" value="ECO:0007669"/>
    <property type="project" value="UniProtKB-KW"/>
</dbReference>
<protein>
    <recommendedName>
        <fullName evidence="9">Ubiquitin carboxyl-terminal hydrolase</fullName>
        <ecNumber evidence="9">3.4.19.12</ecNumber>
    </recommendedName>
</protein>
<dbReference type="GO" id="GO:0005634">
    <property type="term" value="C:nucleus"/>
    <property type="evidence" value="ECO:0007669"/>
    <property type="project" value="UniProtKB-SubCell"/>
</dbReference>
<comment type="catalytic activity">
    <reaction evidence="1 9">
        <text>Thiol-dependent hydrolysis of ester, thioester, amide, peptide and isopeptide bonds formed by the C-terminal Gly of ubiquitin (a 76-residue protein attached to proteins as an intracellular targeting signal).</text>
        <dbReference type="EC" id="3.4.19.12"/>
    </reaction>
</comment>
<dbReference type="InterPro" id="IPR028889">
    <property type="entry name" value="USP"/>
</dbReference>
<dbReference type="PROSITE" id="PS00972">
    <property type="entry name" value="USP_1"/>
    <property type="match status" value="1"/>
</dbReference>
<comment type="similarity">
    <text evidence="3 9">Belongs to the peptidase C19 family.</text>
</comment>
<name>A0A183BUB8_GLOPA</name>
<feature type="domain" description="USP" evidence="10">
    <location>
        <begin position="81"/>
        <end position="380"/>
    </location>
</feature>
<sequence length="664" mass="75736">MENDVLMENEDEVSWEVCWKIYQLDEDNCQAHTPPKRKSQNCKKNPYCLYRLGLEKFDKLLSQSQQTHEVLVRRDPSKQPCGLTNAGNFCYVNSFLQIWFNDLKFRQCVYNWRASADWTVSPTAKLDTQTVMNCLQQLFIAMQFTPFEATNADDFIQLLRLDNQQQDVQEFHTLFFGTIERNLEAHANGRPILEGIRQLFQSRISQTICCGNCHRKSVTDGEYRSLQIGIDGHDSLISAIQSFFAAEPLIDYRCDQCGESGSVTRSSRFTQLPEVLIIQLNRYVFGSNGNLRKLQNAIYYPRVLSNEELQKGVDAVADYELCAVMIHEGKSTNSGHYYDIIRDPKVTVKRSAPGYSGKLTHKPHASADVTGCYALIYRRVGSDLRGPVQLPADTILTEAKKRLEDDFTRQNDEGDLAFNIWKRRIGDRSTLLRQIWTELEEFNAVEECKSVDSTYTPSPISDVAIALCEHNRVPPGPIKRGELKELNVNLSLRTGADICLDCVRKLFAHHDPKFTNAYAEGRRCFYPEGADIYIRLKGDESEDIAKNNIKNLITGPAAAVTRRAASRGLIKVRMCSDETIDHLKVRIYERTKQSPVDQLLYRDEQALEGNWTLEKAEVPSNNIDCPLILIVQLQNEVVDITEQTAGVRLVWFECCFVANNIFFA</sequence>
<dbReference type="PANTHER" id="PTHR24006:SF722">
    <property type="entry name" value="UBIQUITIN CARBOXYL-TERMINAL HYDROLASE 48"/>
    <property type="match status" value="1"/>
</dbReference>
<dbReference type="Proteomes" id="UP000050741">
    <property type="component" value="Unassembled WGS sequence"/>
</dbReference>
<keyword evidence="6 9" id="KW-0378">Hydrolase</keyword>
<evidence type="ECO:0000256" key="5">
    <source>
        <dbReference type="ARBA" id="ARBA00022786"/>
    </source>
</evidence>
<accession>A0A183BUB8</accession>
<evidence type="ECO:0000256" key="1">
    <source>
        <dbReference type="ARBA" id="ARBA00000707"/>
    </source>
</evidence>
<dbReference type="Pfam" id="PF00443">
    <property type="entry name" value="UCH"/>
    <property type="match status" value="1"/>
</dbReference>
<dbReference type="PANTHER" id="PTHR24006">
    <property type="entry name" value="UBIQUITIN CARBOXYL-TERMINAL HYDROLASE"/>
    <property type="match status" value="1"/>
</dbReference>
<keyword evidence="4 9" id="KW-0645">Protease</keyword>
<dbReference type="EC" id="3.4.19.12" evidence="9"/>
<evidence type="ECO:0000313" key="11">
    <source>
        <dbReference type="Proteomes" id="UP000050741"/>
    </source>
</evidence>
<evidence type="ECO:0000256" key="8">
    <source>
        <dbReference type="ARBA" id="ARBA00023242"/>
    </source>
</evidence>
<evidence type="ECO:0000256" key="2">
    <source>
        <dbReference type="ARBA" id="ARBA00004123"/>
    </source>
</evidence>
<organism evidence="11 12">
    <name type="scientific">Globodera pallida</name>
    <name type="common">Potato cyst nematode worm</name>
    <name type="synonym">Heterodera pallida</name>
    <dbReference type="NCBI Taxonomy" id="36090"/>
    <lineage>
        <taxon>Eukaryota</taxon>
        <taxon>Metazoa</taxon>
        <taxon>Ecdysozoa</taxon>
        <taxon>Nematoda</taxon>
        <taxon>Chromadorea</taxon>
        <taxon>Rhabditida</taxon>
        <taxon>Tylenchina</taxon>
        <taxon>Tylenchomorpha</taxon>
        <taxon>Tylenchoidea</taxon>
        <taxon>Heteroderidae</taxon>
        <taxon>Heteroderinae</taxon>
        <taxon>Globodera</taxon>
    </lineage>
</organism>
<keyword evidence="7 9" id="KW-0788">Thiol protease</keyword>
<dbReference type="SUPFAM" id="SSF54236">
    <property type="entry name" value="Ubiquitin-like"/>
    <property type="match status" value="1"/>
</dbReference>
<dbReference type="SUPFAM" id="SSF54001">
    <property type="entry name" value="Cysteine proteinases"/>
    <property type="match status" value="1"/>
</dbReference>
<dbReference type="InterPro" id="IPR038765">
    <property type="entry name" value="Papain-like_cys_pep_sf"/>
</dbReference>
<evidence type="ECO:0000256" key="3">
    <source>
        <dbReference type="ARBA" id="ARBA00009085"/>
    </source>
</evidence>
<dbReference type="InterPro" id="IPR029071">
    <property type="entry name" value="Ubiquitin-like_domsf"/>
</dbReference>